<dbReference type="CDD" id="cd03192">
    <property type="entry name" value="GST_C_Sigma_like"/>
    <property type="match status" value="1"/>
</dbReference>
<reference evidence="3 4" key="1">
    <citation type="submission" date="2022-12" db="EMBL/GenBank/DDBJ databases">
        <title>Chromosome-level genome of Tegillarca granosa.</title>
        <authorList>
            <person name="Kim J."/>
        </authorList>
    </citation>
    <scope>NUCLEOTIDE SEQUENCE [LARGE SCALE GENOMIC DNA]</scope>
    <source>
        <strain evidence="3">Teg-2019</strain>
        <tissue evidence="3">Adductor muscle</tissue>
    </source>
</reference>
<dbReference type="PANTHER" id="PTHR11571:SF150">
    <property type="entry name" value="GLUTATHIONE S-TRANSFERASE"/>
    <property type="match status" value="1"/>
</dbReference>
<dbReference type="InterPro" id="IPR036249">
    <property type="entry name" value="Thioredoxin-like_sf"/>
</dbReference>
<dbReference type="Gene3D" id="1.20.1050.10">
    <property type="match status" value="1"/>
</dbReference>
<dbReference type="InterPro" id="IPR004046">
    <property type="entry name" value="GST_C"/>
</dbReference>
<evidence type="ECO:0008006" key="5">
    <source>
        <dbReference type="Google" id="ProtNLM"/>
    </source>
</evidence>
<feature type="domain" description="GST N-terminal" evidence="1">
    <location>
        <begin position="9"/>
        <end position="86"/>
    </location>
</feature>
<sequence length="212" mass="24592">MSCFSSDPVSYKLYYFNGKGRAEVIRLILSAAGKEFQDIRFEFDKWPEHKPKTPQGMLPYFEFDDVTLPQSNAINRYLAEKYGMFGKNLWERTMIDVIYETGLDLREKMVEAMFEKDEGKKAELFDKLGSEIVPKYLGLFDGFLDKKTNENMFFVGNSVTIADLLVFHLLDGLLQKTPTLLDNHPKLTKNHEKVAEIPGIKKWLEKRPSTEF</sequence>
<dbReference type="InterPro" id="IPR040079">
    <property type="entry name" value="Glutathione_S-Trfase"/>
</dbReference>
<dbReference type="PROSITE" id="PS50404">
    <property type="entry name" value="GST_NTER"/>
    <property type="match status" value="1"/>
</dbReference>
<evidence type="ECO:0000313" key="3">
    <source>
        <dbReference type="EMBL" id="KAJ8308592.1"/>
    </source>
</evidence>
<dbReference type="EMBL" id="JARBDR010000657">
    <property type="protein sequence ID" value="KAJ8308592.1"/>
    <property type="molecule type" value="Genomic_DNA"/>
</dbReference>
<dbReference type="InterPro" id="IPR010987">
    <property type="entry name" value="Glutathione-S-Trfase_C-like"/>
</dbReference>
<dbReference type="PROSITE" id="PS50405">
    <property type="entry name" value="GST_CTER"/>
    <property type="match status" value="1"/>
</dbReference>
<protein>
    <recommendedName>
        <fullName evidence="5">Glutathione transferase</fullName>
    </recommendedName>
</protein>
<dbReference type="InterPro" id="IPR004045">
    <property type="entry name" value="Glutathione_S-Trfase_N"/>
</dbReference>
<dbReference type="Gene3D" id="3.40.30.10">
    <property type="entry name" value="Glutaredoxin"/>
    <property type="match status" value="1"/>
</dbReference>
<dbReference type="SFLD" id="SFLDG01205">
    <property type="entry name" value="AMPS.1"/>
    <property type="match status" value="1"/>
</dbReference>
<dbReference type="CDD" id="cd03039">
    <property type="entry name" value="GST_N_Sigma_like"/>
    <property type="match status" value="1"/>
</dbReference>
<dbReference type="SFLD" id="SFLDS00019">
    <property type="entry name" value="Glutathione_Transferase_(cytos"/>
    <property type="match status" value="1"/>
</dbReference>
<proteinExistence type="predicted"/>
<accession>A0ABQ9EY97</accession>
<dbReference type="SFLD" id="SFLDG00363">
    <property type="entry name" value="AMPS_(cytGST):_Alpha-__Mu-__Pi"/>
    <property type="match status" value="1"/>
</dbReference>
<dbReference type="PANTHER" id="PTHR11571">
    <property type="entry name" value="GLUTATHIONE S-TRANSFERASE"/>
    <property type="match status" value="1"/>
</dbReference>
<organism evidence="3 4">
    <name type="scientific">Tegillarca granosa</name>
    <name type="common">Malaysian cockle</name>
    <name type="synonym">Anadara granosa</name>
    <dbReference type="NCBI Taxonomy" id="220873"/>
    <lineage>
        <taxon>Eukaryota</taxon>
        <taxon>Metazoa</taxon>
        <taxon>Spiralia</taxon>
        <taxon>Lophotrochozoa</taxon>
        <taxon>Mollusca</taxon>
        <taxon>Bivalvia</taxon>
        <taxon>Autobranchia</taxon>
        <taxon>Pteriomorphia</taxon>
        <taxon>Arcoida</taxon>
        <taxon>Arcoidea</taxon>
        <taxon>Arcidae</taxon>
        <taxon>Tegillarca</taxon>
    </lineage>
</organism>
<name>A0ABQ9EY97_TEGGR</name>
<feature type="domain" description="GST C-terminal" evidence="2">
    <location>
        <begin position="88"/>
        <end position="212"/>
    </location>
</feature>
<comment type="caution">
    <text evidence="3">The sequence shown here is derived from an EMBL/GenBank/DDBJ whole genome shotgun (WGS) entry which is preliminary data.</text>
</comment>
<evidence type="ECO:0000313" key="4">
    <source>
        <dbReference type="Proteomes" id="UP001217089"/>
    </source>
</evidence>
<evidence type="ECO:0000259" key="1">
    <source>
        <dbReference type="PROSITE" id="PS50404"/>
    </source>
</evidence>
<dbReference type="Pfam" id="PF02798">
    <property type="entry name" value="GST_N"/>
    <property type="match status" value="1"/>
</dbReference>
<dbReference type="InterPro" id="IPR036282">
    <property type="entry name" value="Glutathione-S-Trfase_C_sf"/>
</dbReference>
<dbReference type="Pfam" id="PF14497">
    <property type="entry name" value="GST_C_3"/>
    <property type="match status" value="1"/>
</dbReference>
<evidence type="ECO:0000259" key="2">
    <source>
        <dbReference type="PROSITE" id="PS50405"/>
    </source>
</evidence>
<dbReference type="InterPro" id="IPR050213">
    <property type="entry name" value="GST_superfamily"/>
</dbReference>
<dbReference type="Proteomes" id="UP001217089">
    <property type="component" value="Unassembled WGS sequence"/>
</dbReference>
<dbReference type="SUPFAM" id="SSF52833">
    <property type="entry name" value="Thioredoxin-like"/>
    <property type="match status" value="1"/>
</dbReference>
<keyword evidence="4" id="KW-1185">Reference proteome</keyword>
<dbReference type="SUPFAM" id="SSF47616">
    <property type="entry name" value="GST C-terminal domain-like"/>
    <property type="match status" value="1"/>
</dbReference>
<gene>
    <name evidence="3" type="ORF">KUTeg_013466</name>
</gene>